<dbReference type="InterPro" id="IPR054080">
    <property type="entry name" value="TPR1-like_2nd"/>
</dbReference>
<dbReference type="InterPro" id="IPR001680">
    <property type="entry name" value="WD40_rpt"/>
</dbReference>
<feature type="repeat" description="WD" evidence="3">
    <location>
        <begin position="446"/>
        <end position="489"/>
    </location>
</feature>
<dbReference type="PROSITE" id="PS50082">
    <property type="entry name" value="WD_REPEATS_2"/>
    <property type="match status" value="2"/>
</dbReference>
<feature type="region of interest" description="Disordered" evidence="4">
    <location>
        <begin position="677"/>
        <end position="698"/>
    </location>
</feature>
<gene>
    <name evidence="6" type="ORF">F511_06062</name>
</gene>
<evidence type="ECO:0000256" key="4">
    <source>
        <dbReference type="SAM" id="MobiDB-lite"/>
    </source>
</evidence>
<evidence type="ECO:0000256" key="1">
    <source>
        <dbReference type="ARBA" id="ARBA00022574"/>
    </source>
</evidence>
<dbReference type="PANTHER" id="PTHR44083">
    <property type="entry name" value="TOPLESS-RELATED PROTEIN 1-RELATED"/>
    <property type="match status" value="1"/>
</dbReference>
<keyword evidence="1 3" id="KW-0853">WD repeat</keyword>
<dbReference type="Pfam" id="PF21359">
    <property type="entry name" value="zf_topless"/>
    <property type="match status" value="1"/>
</dbReference>
<accession>A0A2Z7DBM5</accession>
<dbReference type="SMART" id="SM00320">
    <property type="entry name" value="WD40"/>
    <property type="match status" value="8"/>
</dbReference>
<dbReference type="Proteomes" id="UP000250235">
    <property type="component" value="Unassembled WGS sequence"/>
</dbReference>
<dbReference type="InterPro" id="IPR011047">
    <property type="entry name" value="Quinoprotein_ADH-like_sf"/>
</dbReference>
<dbReference type="InterPro" id="IPR036322">
    <property type="entry name" value="WD40_repeat_dom_sf"/>
</dbReference>
<reference evidence="6 7" key="1">
    <citation type="journal article" date="2015" name="Proc. Natl. Acad. Sci. U.S.A.">
        <title>The resurrection genome of Boea hygrometrica: A blueprint for survival of dehydration.</title>
        <authorList>
            <person name="Xiao L."/>
            <person name="Yang G."/>
            <person name="Zhang L."/>
            <person name="Yang X."/>
            <person name="Zhao S."/>
            <person name="Ji Z."/>
            <person name="Zhou Q."/>
            <person name="Hu M."/>
            <person name="Wang Y."/>
            <person name="Chen M."/>
            <person name="Xu Y."/>
            <person name="Jin H."/>
            <person name="Xiao X."/>
            <person name="Hu G."/>
            <person name="Bao F."/>
            <person name="Hu Y."/>
            <person name="Wan P."/>
            <person name="Li L."/>
            <person name="Deng X."/>
            <person name="Kuang T."/>
            <person name="Xiang C."/>
            <person name="Zhu J.K."/>
            <person name="Oliver M.J."/>
            <person name="He Y."/>
        </authorList>
    </citation>
    <scope>NUCLEOTIDE SEQUENCE [LARGE SCALE GENOMIC DNA]</scope>
    <source>
        <strain evidence="7">cv. XS01</strain>
    </source>
</reference>
<evidence type="ECO:0000256" key="3">
    <source>
        <dbReference type="PROSITE-ProRule" id="PRU00221"/>
    </source>
</evidence>
<dbReference type="InterPro" id="IPR048419">
    <property type="entry name" value="Topless_Znf"/>
</dbReference>
<dbReference type="GO" id="GO:0006355">
    <property type="term" value="P:regulation of DNA-templated transcription"/>
    <property type="evidence" value="ECO:0007669"/>
    <property type="project" value="InterPro"/>
</dbReference>
<dbReference type="EMBL" id="KQ988415">
    <property type="protein sequence ID" value="KZV56045.1"/>
    <property type="molecule type" value="Genomic_DNA"/>
</dbReference>
<dbReference type="PROSITE" id="PS50896">
    <property type="entry name" value="LISH"/>
    <property type="match status" value="1"/>
</dbReference>
<dbReference type="SMART" id="SM00668">
    <property type="entry name" value="CTLH"/>
    <property type="match status" value="1"/>
</dbReference>
<dbReference type="SUPFAM" id="SSF50978">
    <property type="entry name" value="WD40 repeat-like"/>
    <property type="match status" value="1"/>
</dbReference>
<proteinExistence type="predicted"/>
<dbReference type="Gene3D" id="2.130.10.10">
    <property type="entry name" value="YVTN repeat-like/Quinoprotein amine dehydrogenase"/>
    <property type="match status" value="3"/>
</dbReference>
<dbReference type="AlphaFoldDB" id="A0A2Z7DBM5"/>
<feature type="repeat" description="WD" evidence="3">
    <location>
        <begin position="897"/>
        <end position="931"/>
    </location>
</feature>
<dbReference type="SMART" id="SM00667">
    <property type="entry name" value="LisH"/>
    <property type="match status" value="1"/>
</dbReference>
<keyword evidence="2" id="KW-0677">Repeat</keyword>
<dbReference type="InterPro" id="IPR027728">
    <property type="entry name" value="Topless_fam"/>
</dbReference>
<dbReference type="PANTHER" id="PTHR44083:SF48">
    <property type="entry name" value="TOPLESS-RELATED PROTEIN 4"/>
    <property type="match status" value="1"/>
</dbReference>
<sequence length="1082" mass="120174">MAASINREMVFLLLQFLDDENMKKTARTLEKESGFFFNMRYLEEIITNGEWDEVESYLSSFTRVYENRYSTKIFFEILKQKYLEALDKHDKDAAIEILTRDLKVFQALNENLYKDLTMLLTLNNFREVDQLCLYRDAKSARSWLFIELRRLIQANPIFRDKLQFPSMQNARLRELINQGLNWQHHLCDNPSPNPYIRSLFVDHVCDQGNNAQASSSTATDLMGQMPRGGGFIPTGAPGVKSMASSSSPNLALSLGPMSLNPTNAEVVCVCIYIYIHIYSTQILQVDEAGANNAQLMHMQIDEAGPSNAQPLHMQVDEAGPSNAQPSCSYEDLPRTVVANLNQGSAVKSMDFHPFQQTLLLVGTITGDVSVWEVGCGRMLASRKFKVWDIGACSLELQASLANDYNASVTCVRWTPDGNGFGVAYSKRKVQLLSYHGGDDLRNHLEVEAHVGSVNGLAFYRRHKQLLFITCGEDTIVKVWDAATGTRQYTFEGHDSPVYSVCPHTKGNIDFIFSTDVDGKIKVWLYDDGGARVDYEAPGRCRSTMAYTADGTRLFSCGTNRDGESHVVEWNDTEGTLKRTYLGLGRQASLEKVHFDTAKNRFLAAGDEFVIKYWDIDNVNLLCTVDADGGLPASPCIRFNKLGTLLAVSTNASSVKVLANAATSQLLRFNRDHTSTSSSKAASTVQLGASGSRAGTSNTVTQKNTPTIILLDDDVNPVTFNEKGKSKILRPIEISGGSQLRSLKLPDSLLPVRIMQLDYTNSGDSILALTGNAIHKLWKWRSNGNMDGRVTTAVVPQLWQPSGEMLMTNDISDMNLEEVRVPCFTISKNDVYLTSSSGGKISLFNMMTFKRVSTFMTSPPPTTSLAFFPPDNNIIAIGREDAAILIYNIRMDELIATLTGHCKRVSSLAFSTALDILVSLGEDAKLCLWSTRVWEKKESKSLQLAPECTTNPRSRSRLQFHPDQTHILVFHKMLIAIYEAIKLECINQWFPERWSPAITDATFSSDGRTVYATFDDGSVGIFFAPALQIRCRINPTSYILLPNPSSRIYPLVVAANPVEPNQLAVGLSDGSVCVLEPLGTDEN</sequence>
<organism evidence="6 7">
    <name type="scientific">Dorcoceras hygrometricum</name>
    <dbReference type="NCBI Taxonomy" id="472368"/>
    <lineage>
        <taxon>Eukaryota</taxon>
        <taxon>Viridiplantae</taxon>
        <taxon>Streptophyta</taxon>
        <taxon>Embryophyta</taxon>
        <taxon>Tracheophyta</taxon>
        <taxon>Spermatophyta</taxon>
        <taxon>Magnoliopsida</taxon>
        <taxon>eudicotyledons</taxon>
        <taxon>Gunneridae</taxon>
        <taxon>Pentapetalae</taxon>
        <taxon>asterids</taxon>
        <taxon>lamiids</taxon>
        <taxon>Lamiales</taxon>
        <taxon>Gesneriaceae</taxon>
        <taxon>Didymocarpoideae</taxon>
        <taxon>Trichosporeae</taxon>
        <taxon>Loxocarpinae</taxon>
        <taxon>Dorcoceras</taxon>
    </lineage>
</organism>
<dbReference type="SUPFAM" id="SSF117289">
    <property type="entry name" value="Nucleoporin domain"/>
    <property type="match status" value="1"/>
</dbReference>
<evidence type="ECO:0000259" key="5">
    <source>
        <dbReference type="PROSITE" id="PS50897"/>
    </source>
</evidence>
<dbReference type="SUPFAM" id="SSF50998">
    <property type="entry name" value="Quinoprotein alcohol dehydrogenase-like"/>
    <property type="match status" value="1"/>
</dbReference>
<dbReference type="Pfam" id="PF00400">
    <property type="entry name" value="WD40"/>
    <property type="match status" value="3"/>
</dbReference>
<dbReference type="InterPro" id="IPR015943">
    <property type="entry name" value="WD40/YVTN_repeat-like_dom_sf"/>
</dbReference>
<feature type="domain" description="CTLH" evidence="5">
    <location>
        <begin position="35"/>
        <end position="93"/>
    </location>
</feature>
<dbReference type="InterPro" id="IPR006595">
    <property type="entry name" value="CTLH_C"/>
</dbReference>
<evidence type="ECO:0000313" key="6">
    <source>
        <dbReference type="EMBL" id="KZV56045.1"/>
    </source>
</evidence>
<name>A0A2Z7DBM5_9LAMI</name>
<evidence type="ECO:0000256" key="2">
    <source>
        <dbReference type="ARBA" id="ARBA00022737"/>
    </source>
</evidence>
<keyword evidence="7" id="KW-1185">Reference proteome</keyword>
<dbReference type="InterPro" id="IPR006594">
    <property type="entry name" value="LisH"/>
</dbReference>
<dbReference type="Pfam" id="PF21889">
    <property type="entry name" value="TPR1-like_2nd"/>
    <property type="match status" value="1"/>
</dbReference>
<feature type="compositionally biased region" description="Polar residues" evidence="4">
    <location>
        <begin position="684"/>
        <end position="698"/>
    </location>
</feature>
<protein>
    <submittedName>
        <fullName evidence="6">Topless-related protein 4-like</fullName>
    </submittedName>
</protein>
<evidence type="ECO:0000313" key="7">
    <source>
        <dbReference type="Proteomes" id="UP000250235"/>
    </source>
</evidence>
<dbReference type="PROSITE" id="PS50897">
    <property type="entry name" value="CTLH"/>
    <property type="match status" value="1"/>
</dbReference>
<dbReference type="OrthoDB" id="1602884at2759"/>
<dbReference type="PROSITE" id="PS50294">
    <property type="entry name" value="WD_REPEATS_REGION"/>
    <property type="match status" value="1"/>
</dbReference>